<name>M0BRB8_9EURY</name>
<dbReference type="RefSeq" id="WP_007696776.1">
    <property type="nucleotide sequence ID" value="NZ_AOIQ01000006.1"/>
</dbReference>
<keyword evidence="2" id="KW-0472">Membrane</keyword>
<dbReference type="SUPFAM" id="SSF46565">
    <property type="entry name" value="Chaperone J-domain"/>
    <property type="match status" value="1"/>
</dbReference>
<sequence length="386" mass="41439">MTEDFYDLLDVPPDASQDEIKAAFREQVRIYHPDLNDDERARAQFTALKTAYDVLGDPVERRAYDRLGHLDYVAKRTSGLPSPDKWSAPSDDASADESEADDGSTVTSETGSWSAQGKTTSAASGATSKSTTDGGHARTETGTTWGPDDGTARGSGAPSSGTVRRFLRWWHSLNLAGPLLWIGTALYVFGLAQYGRENAAAIESLWHAVRTAGTDIDAISGALTSDTHGLDRVLTYMQHVELVTPPVAGGLWLAMLSGTFVAICGLLVGWRYRTRGELLGPITIDETIVLAVALGTVSALYGGVLLASALLLPLLYGVVIYHSRRLPGWSPSYAYLLAVAAPVWGLLAGWLELTTLPIELLVFVVIPLVGAMGLPIRFAVRRRLGV</sequence>
<comment type="caution">
    <text evidence="4">The sequence shown here is derived from an EMBL/GenBank/DDBJ whole genome shotgun (WGS) entry which is preliminary data.</text>
</comment>
<evidence type="ECO:0000259" key="3">
    <source>
        <dbReference type="PROSITE" id="PS50076"/>
    </source>
</evidence>
<feature type="transmembrane region" description="Helical" evidence="2">
    <location>
        <begin position="333"/>
        <end position="351"/>
    </location>
</feature>
<evidence type="ECO:0000256" key="2">
    <source>
        <dbReference type="SAM" id="Phobius"/>
    </source>
</evidence>
<evidence type="ECO:0000313" key="5">
    <source>
        <dbReference type="Proteomes" id="UP000011560"/>
    </source>
</evidence>
<feature type="transmembrane region" description="Helical" evidence="2">
    <location>
        <begin position="247"/>
        <end position="268"/>
    </location>
</feature>
<dbReference type="OrthoDB" id="11397at2157"/>
<dbReference type="EMBL" id="AOIQ01000006">
    <property type="protein sequence ID" value="ELZ13480.1"/>
    <property type="molecule type" value="Genomic_DNA"/>
</dbReference>
<protein>
    <submittedName>
        <fullName evidence="4">Heat shock protein DnaJ domain protein</fullName>
    </submittedName>
</protein>
<evidence type="ECO:0000313" key="4">
    <source>
        <dbReference type="EMBL" id="ELZ13480.1"/>
    </source>
</evidence>
<feature type="transmembrane region" description="Helical" evidence="2">
    <location>
        <begin position="169"/>
        <end position="189"/>
    </location>
</feature>
<dbReference type="STRING" id="1227490.C479_01506"/>
<feature type="transmembrane region" description="Helical" evidence="2">
    <location>
        <begin position="288"/>
        <end position="321"/>
    </location>
</feature>
<dbReference type="InterPro" id="IPR036869">
    <property type="entry name" value="J_dom_sf"/>
</dbReference>
<dbReference type="Proteomes" id="UP000011560">
    <property type="component" value="Unassembled WGS sequence"/>
</dbReference>
<organism evidence="4 5">
    <name type="scientific">Halovivax asiaticus JCM 14624</name>
    <dbReference type="NCBI Taxonomy" id="1227490"/>
    <lineage>
        <taxon>Archaea</taxon>
        <taxon>Methanobacteriati</taxon>
        <taxon>Methanobacteriota</taxon>
        <taxon>Stenosarchaea group</taxon>
        <taxon>Halobacteria</taxon>
        <taxon>Halobacteriales</taxon>
        <taxon>Natrialbaceae</taxon>
        <taxon>Halovivax</taxon>
    </lineage>
</organism>
<accession>M0BRB8</accession>
<feature type="compositionally biased region" description="Low complexity" evidence="1">
    <location>
        <begin position="114"/>
        <end position="134"/>
    </location>
</feature>
<feature type="transmembrane region" description="Helical" evidence="2">
    <location>
        <begin position="357"/>
        <end position="380"/>
    </location>
</feature>
<keyword evidence="2" id="KW-1133">Transmembrane helix</keyword>
<dbReference type="PROSITE" id="PS50076">
    <property type="entry name" value="DNAJ_2"/>
    <property type="match status" value="1"/>
</dbReference>
<feature type="region of interest" description="Disordered" evidence="1">
    <location>
        <begin position="78"/>
        <end position="159"/>
    </location>
</feature>
<feature type="compositionally biased region" description="Low complexity" evidence="1">
    <location>
        <begin position="81"/>
        <end position="92"/>
    </location>
</feature>
<dbReference type="CDD" id="cd06257">
    <property type="entry name" value="DnaJ"/>
    <property type="match status" value="1"/>
</dbReference>
<feature type="domain" description="J" evidence="3">
    <location>
        <begin position="4"/>
        <end position="68"/>
    </location>
</feature>
<gene>
    <name evidence="4" type="ORF">C479_01506</name>
</gene>
<dbReference type="AlphaFoldDB" id="M0BRB8"/>
<dbReference type="PROSITE" id="PS00636">
    <property type="entry name" value="DNAJ_1"/>
    <property type="match status" value="1"/>
</dbReference>
<dbReference type="PANTHER" id="PTHR44240:SF10">
    <property type="entry name" value="J DOMAIN-CONTAINING PROTEIN"/>
    <property type="match status" value="1"/>
</dbReference>
<proteinExistence type="predicted"/>
<dbReference type="InterPro" id="IPR052276">
    <property type="entry name" value="Diphthamide-biosynth_chaperone"/>
</dbReference>
<dbReference type="Gene3D" id="1.10.287.110">
    <property type="entry name" value="DnaJ domain"/>
    <property type="match status" value="1"/>
</dbReference>
<keyword evidence="4" id="KW-0346">Stress response</keyword>
<dbReference type="PRINTS" id="PR00625">
    <property type="entry name" value="JDOMAIN"/>
</dbReference>
<evidence type="ECO:0000256" key="1">
    <source>
        <dbReference type="SAM" id="MobiDB-lite"/>
    </source>
</evidence>
<dbReference type="InterPro" id="IPR001623">
    <property type="entry name" value="DnaJ_domain"/>
</dbReference>
<reference evidence="4 5" key="1">
    <citation type="journal article" date="2014" name="PLoS Genet.">
        <title>Phylogenetically driven sequencing of extremely halophilic archaea reveals strategies for static and dynamic osmo-response.</title>
        <authorList>
            <person name="Becker E.A."/>
            <person name="Seitzer P.M."/>
            <person name="Tritt A."/>
            <person name="Larsen D."/>
            <person name="Krusor M."/>
            <person name="Yao A.I."/>
            <person name="Wu D."/>
            <person name="Madern D."/>
            <person name="Eisen J.A."/>
            <person name="Darling A.E."/>
            <person name="Facciotti M.T."/>
        </authorList>
    </citation>
    <scope>NUCLEOTIDE SEQUENCE [LARGE SCALE GENOMIC DNA]</scope>
    <source>
        <strain evidence="4 5">JCM 14624</strain>
    </source>
</reference>
<keyword evidence="5" id="KW-1185">Reference proteome</keyword>
<dbReference type="InterPro" id="IPR018253">
    <property type="entry name" value="DnaJ_domain_CS"/>
</dbReference>
<dbReference type="PATRIC" id="fig|1227490.4.peg.307"/>
<feature type="compositionally biased region" description="Acidic residues" evidence="1">
    <location>
        <begin position="93"/>
        <end position="102"/>
    </location>
</feature>
<keyword evidence="2" id="KW-0812">Transmembrane</keyword>
<dbReference type="SMART" id="SM00271">
    <property type="entry name" value="DnaJ"/>
    <property type="match status" value="1"/>
</dbReference>
<dbReference type="PANTHER" id="PTHR44240">
    <property type="entry name" value="DNAJ DOMAIN (PROKARYOTIC HEAT SHOCK PROTEIN)-RELATED"/>
    <property type="match status" value="1"/>
</dbReference>
<dbReference type="Pfam" id="PF00226">
    <property type="entry name" value="DnaJ"/>
    <property type="match status" value="1"/>
</dbReference>